<feature type="non-terminal residue" evidence="2">
    <location>
        <position position="228"/>
    </location>
</feature>
<dbReference type="EMBL" id="OX395142">
    <property type="protein sequence ID" value="CAI5796507.1"/>
    <property type="molecule type" value="Genomic_DNA"/>
</dbReference>
<dbReference type="AlphaFoldDB" id="A0AA35PTR5"/>
<evidence type="ECO:0000313" key="2">
    <source>
        <dbReference type="EMBL" id="CAI5796507.1"/>
    </source>
</evidence>
<keyword evidence="3" id="KW-1185">Reference proteome</keyword>
<organism evidence="2 3">
    <name type="scientific">Podarcis lilfordi</name>
    <name type="common">Lilford's wall lizard</name>
    <dbReference type="NCBI Taxonomy" id="74358"/>
    <lineage>
        <taxon>Eukaryota</taxon>
        <taxon>Metazoa</taxon>
        <taxon>Chordata</taxon>
        <taxon>Craniata</taxon>
        <taxon>Vertebrata</taxon>
        <taxon>Euteleostomi</taxon>
        <taxon>Lepidosauria</taxon>
        <taxon>Squamata</taxon>
        <taxon>Bifurcata</taxon>
        <taxon>Unidentata</taxon>
        <taxon>Episquamata</taxon>
        <taxon>Laterata</taxon>
        <taxon>Lacertibaenia</taxon>
        <taxon>Lacertidae</taxon>
        <taxon>Podarcis</taxon>
    </lineage>
</organism>
<gene>
    <name evidence="2" type="ORF">PODLI_1B016886</name>
</gene>
<feature type="non-terminal residue" evidence="2">
    <location>
        <position position="1"/>
    </location>
</feature>
<evidence type="ECO:0000256" key="1">
    <source>
        <dbReference type="SAM" id="MobiDB-lite"/>
    </source>
</evidence>
<proteinExistence type="predicted"/>
<accession>A0AA35PTR5</accession>
<name>A0AA35PTR5_9SAUR</name>
<feature type="region of interest" description="Disordered" evidence="1">
    <location>
        <begin position="55"/>
        <end position="84"/>
    </location>
</feature>
<sequence length="228" mass="24618">TCVPHCWVLSPDLLDRQSWAYEKLSPGAGLQLLGHVASRTKLLLANQSTTQKCHLPSRQSSWQELGPNNGSSPHSPPASHFSTYELHQGQGPSASFVMLCWVLPGHSGARRSVGPLSSLPASSHSAALQLRGRQRADRLGRDVWLGPAAGPAEQGADQRVMFRDGPLFFEKSNTSWHCDYFWSRQAGRCVAKHLGKVDLLGSMEPARAQATMSLPGETCGSGALQAAR</sequence>
<feature type="compositionally biased region" description="Low complexity" evidence="1">
    <location>
        <begin position="66"/>
        <end position="80"/>
    </location>
</feature>
<protein>
    <submittedName>
        <fullName evidence="2">GPS domain-containing protein</fullName>
    </submittedName>
</protein>
<reference evidence="2" key="1">
    <citation type="submission" date="2022-12" db="EMBL/GenBank/DDBJ databases">
        <authorList>
            <person name="Alioto T."/>
            <person name="Alioto T."/>
            <person name="Gomez Garrido J."/>
        </authorList>
    </citation>
    <scope>NUCLEOTIDE SEQUENCE</scope>
</reference>
<dbReference type="Proteomes" id="UP001178461">
    <property type="component" value="Chromosome 17"/>
</dbReference>
<evidence type="ECO:0000313" key="3">
    <source>
        <dbReference type="Proteomes" id="UP001178461"/>
    </source>
</evidence>